<dbReference type="RefSeq" id="WP_092722335.1">
    <property type="nucleotide sequence ID" value="NZ_FNGW01000001.1"/>
</dbReference>
<feature type="transmembrane region" description="Helical" evidence="1">
    <location>
        <begin position="49"/>
        <end position="70"/>
    </location>
</feature>
<protein>
    <recommendedName>
        <fullName evidence="4">ABC-2 family transporter protein</fullName>
    </recommendedName>
</protein>
<reference evidence="2 3" key="1">
    <citation type="submission" date="2016-10" db="EMBL/GenBank/DDBJ databases">
        <authorList>
            <person name="de Groot N.N."/>
        </authorList>
    </citation>
    <scope>NUCLEOTIDE SEQUENCE [LARGE SCALE GENOMIC DNA]</scope>
    <source>
        <strain evidence="2 3">DSM 797</strain>
    </source>
</reference>
<dbReference type="STRING" id="1121325.SAMN04515677_101403"/>
<dbReference type="AlphaFoldDB" id="A0A1G9IVC2"/>
<evidence type="ECO:0008006" key="4">
    <source>
        <dbReference type="Google" id="ProtNLM"/>
    </source>
</evidence>
<keyword evidence="1" id="KW-0812">Transmembrane</keyword>
<organism evidence="2 3">
    <name type="scientific">Romboutsia lituseburensis DSM 797</name>
    <dbReference type="NCBI Taxonomy" id="1121325"/>
    <lineage>
        <taxon>Bacteria</taxon>
        <taxon>Bacillati</taxon>
        <taxon>Bacillota</taxon>
        <taxon>Clostridia</taxon>
        <taxon>Peptostreptococcales</taxon>
        <taxon>Peptostreptococcaceae</taxon>
        <taxon>Romboutsia</taxon>
    </lineage>
</organism>
<feature type="transmembrane region" description="Helical" evidence="1">
    <location>
        <begin position="12"/>
        <end position="34"/>
    </location>
</feature>
<feature type="transmembrane region" description="Helical" evidence="1">
    <location>
        <begin position="145"/>
        <end position="170"/>
    </location>
</feature>
<feature type="transmembrane region" description="Helical" evidence="1">
    <location>
        <begin position="177"/>
        <end position="198"/>
    </location>
</feature>
<sequence length="253" mass="27588">MFSVVKWEIKKSFKPGVFVLWALGLFLGYISLYVGNGVNDAYADLFSKYYGIAPIMGLAMFSMFAGSFVLEYNSGMDSLIKASKNGKKQLVISKFIANGISASIVNLSIYLVMIIKVASKYKAEGLNLPLKSLWYFGNSGSNITVLQMILIVALTVIVGSFIFAALGLFLSSISKSAFVPFVFGGLIMGIPYILSGWVPNAKIFTNSPLWGMYSGQLIRYDASISAWIVFAVVATAGIGILYNLTKNTFLKEK</sequence>
<proteinExistence type="predicted"/>
<evidence type="ECO:0000256" key="1">
    <source>
        <dbReference type="SAM" id="Phobius"/>
    </source>
</evidence>
<evidence type="ECO:0000313" key="2">
    <source>
        <dbReference type="EMBL" id="SDL29238.1"/>
    </source>
</evidence>
<keyword evidence="3" id="KW-1185">Reference proteome</keyword>
<feature type="transmembrane region" description="Helical" evidence="1">
    <location>
        <begin position="91"/>
        <end position="115"/>
    </location>
</feature>
<feature type="transmembrane region" description="Helical" evidence="1">
    <location>
        <begin position="218"/>
        <end position="244"/>
    </location>
</feature>
<accession>A0A1G9IVC2</accession>
<dbReference type="EMBL" id="FNGW01000001">
    <property type="protein sequence ID" value="SDL29238.1"/>
    <property type="molecule type" value="Genomic_DNA"/>
</dbReference>
<evidence type="ECO:0000313" key="3">
    <source>
        <dbReference type="Proteomes" id="UP000199068"/>
    </source>
</evidence>
<dbReference type="Proteomes" id="UP000199068">
    <property type="component" value="Unassembled WGS sequence"/>
</dbReference>
<keyword evidence="1" id="KW-0472">Membrane</keyword>
<name>A0A1G9IVC2_9FIRM</name>
<keyword evidence="1" id="KW-1133">Transmembrane helix</keyword>
<gene>
    <name evidence="2" type="ORF">SAMN04515677_101403</name>
</gene>